<dbReference type="EMBL" id="JAHRHJ020000003">
    <property type="protein sequence ID" value="KAH9322491.1"/>
    <property type="molecule type" value="Genomic_DNA"/>
</dbReference>
<dbReference type="Proteomes" id="UP000824469">
    <property type="component" value="Unassembled WGS sequence"/>
</dbReference>
<gene>
    <name evidence="1" type="ORF">KI387_017130</name>
</gene>
<evidence type="ECO:0000313" key="2">
    <source>
        <dbReference type="Proteomes" id="UP000824469"/>
    </source>
</evidence>
<feature type="non-terminal residue" evidence="1">
    <location>
        <position position="1"/>
    </location>
</feature>
<name>A0AA38LFZ0_TAXCH</name>
<accession>A0AA38LFZ0</accession>
<protein>
    <submittedName>
        <fullName evidence="1">Uncharacterized protein</fullName>
    </submittedName>
</protein>
<feature type="non-terminal residue" evidence="1">
    <location>
        <position position="86"/>
    </location>
</feature>
<keyword evidence="2" id="KW-1185">Reference proteome</keyword>
<comment type="caution">
    <text evidence="1">The sequence shown here is derived from an EMBL/GenBank/DDBJ whole genome shotgun (WGS) entry which is preliminary data.</text>
</comment>
<sequence length="86" mass="9866">DELKRFDQALNLCVAPDAIIKTKTLLEDNEFLKEMKDEMIGHAEILALVKKKHESLVASYDPHKERINEIGKLIVQKMDLMEGMLS</sequence>
<reference evidence="1 2" key="1">
    <citation type="journal article" date="2021" name="Nat. Plants">
        <title>The Taxus genome provides insights into paclitaxel biosynthesis.</title>
        <authorList>
            <person name="Xiong X."/>
            <person name="Gou J."/>
            <person name="Liao Q."/>
            <person name="Li Y."/>
            <person name="Zhou Q."/>
            <person name="Bi G."/>
            <person name="Li C."/>
            <person name="Du R."/>
            <person name="Wang X."/>
            <person name="Sun T."/>
            <person name="Guo L."/>
            <person name="Liang H."/>
            <person name="Lu P."/>
            <person name="Wu Y."/>
            <person name="Zhang Z."/>
            <person name="Ro D.K."/>
            <person name="Shang Y."/>
            <person name="Huang S."/>
            <person name="Yan J."/>
        </authorList>
    </citation>
    <scope>NUCLEOTIDE SEQUENCE [LARGE SCALE GENOMIC DNA]</scope>
    <source>
        <strain evidence="1">Ta-2019</strain>
    </source>
</reference>
<proteinExistence type="predicted"/>
<evidence type="ECO:0000313" key="1">
    <source>
        <dbReference type="EMBL" id="KAH9322491.1"/>
    </source>
</evidence>
<dbReference type="AlphaFoldDB" id="A0AA38LFZ0"/>
<organism evidence="1 2">
    <name type="scientific">Taxus chinensis</name>
    <name type="common">Chinese yew</name>
    <name type="synonym">Taxus wallichiana var. chinensis</name>
    <dbReference type="NCBI Taxonomy" id="29808"/>
    <lineage>
        <taxon>Eukaryota</taxon>
        <taxon>Viridiplantae</taxon>
        <taxon>Streptophyta</taxon>
        <taxon>Embryophyta</taxon>
        <taxon>Tracheophyta</taxon>
        <taxon>Spermatophyta</taxon>
        <taxon>Pinopsida</taxon>
        <taxon>Pinidae</taxon>
        <taxon>Conifers II</taxon>
        <taxon>Cupressales</taxon>
        <taxon>Taxaceae</taxon>
        <taxon>Taxus</taxon>
    </lineage>
</organism>